<dbReference type="Pfam" id="PF16353">
    <property type="entry name" value="LacZ_4"/>
    <property type="match status" value="1"/>
</dbReference>
<dbReference type="Gene3D" id="3.20.20.80">
    <property type="entry name" value="Glycosidases"/>
    <property type="match status" value="1"/>
</dbReference>
<evidence type="ECO:0000313" key="13">
    <source>
        <dbReference type="EMBL" id="MBO8485199.1"/>
    </source>
</evidence>
<evidence type="ECO:0000256" key="8">
    <source>
        <dbReference type="ARBA" id="ARBA00023295"/>
    </source>
</evidence>
<name>A0A9D9J2A7_9BACT</name>
<gene>
    <name evidence="13" type="ORF">IAB78_02100</name>
</gene>
<dbReference type="InterPro" id="IPR017853">
    <property type="entry name" value="GH"/>
</dbReference>
<dbReference type="SMART" id="SM01038">
    <property type="entry name" value="Bgal_small_N"/>
    <property type="match status" value="1"/>
</dbReference>
<dbReference type="InterPro" id="IPR023230">
    <property type="entry name" value="Glyco_hydro_2_CS"/>
</dbReference>
<evidence type="ECO:0000256" key="2">
    <source>
        <dbReference type="ARBA" id="ARBA00001913"/>
    </source>
</evidence>
<reference evidence="13" key="1">
    <citation type="submission" date="2020-10" db="EMBL/GenBank/DDBJ databases">
        <authorList>
            <person name="Gilroy R."/>
        </authorList>
    </citation>
    <scope>NUCLEOTIDE SEQUENCE</scope>
    <source>
        <strain evidence="13">B2-16538</strain>
    </source>
</reference>
<dbReference type="Gene3D" id="2.60.40.10">
    <property type="entry name" value="Immunoglobulins"/>
    <property type="match status" value="2"/>
</dbReference>
<dbReference type="EMBL" id="JADILX010000037">
    <property type="protein sequence ID" value="MBO8485199.1"/>
    <property type="molecule type" value="Genomic_DNA"/>
</dbReference>
<dbReference type="InterPro" id="IPR004199">
    <property type="entry name" value="B-gal_small/dom_5"/>
</dbReference>
<organism evidence="13 14">
    <name type="scientific">Candidatus Cryptobacteroides excrementavium</name>
    <dbReference type="NCBI Taxonomy" id="2840759"/>
    <lineage>
        <taxon>Bacteria</taxon>
        <taxon>Pseudomonadati</taxon>
        <taxon>Bacteroidota</taxon>
        <taxon>Bacteroidia</taxon>
        <taxon>Bacteroidales</taxon>
        <taxon>Candidatus Cryptobacteroides</taxon>
    </lineage>
</organism>
<evidence type="ECO:0000256" key="4">
    <source>
        <dbReference type="ARBA" id="ARBA00011245"/>
    </source>
</evidence>
<dbReference type="GO" id="GO:0005990">
    <property type="term" value="P:lactose catabolic process"/>
    <property type="evidence" value="ECO:0007669"/>
    <property type="project" value="TreeGrafter"/>
</dbReference>
<keyword evidence="6 10" id="KW-0378">Hydrolase</keyword>
<evidence type="ECO:0000256" key="11">
    <source>
        <dbReference type="SAM" id="SignalP"/>
    </source>
</evidence>
<comment type="cofactor">
    <cofactor evidence="2">
        <name>Ca(2+)</name>
        <dbReference type="ChEBI" id="CHEBI:29108"/>
    </cofactor>
</comment>
<dbReference type="PANTHER" id="PTHR46323:SF2">
    <property type="entry name" value="BETA-GALACTOSIDASE"/>
    <property type="match status" value="1"/>
</dbReference>
<dbReference type="SUPFAM" id="SSF49303">
    <property type="entry name" value="beta-Galactosidase/glucuronidase domain"/>
    <property type="match status" value="2"/>
</dbReference>
<evidence type="ECO:0000313" key="14">
    <source>
        <dbReference type="Proteomes" id="UP000823750"/>
    </source>
</evidence>
<dbReference type="InterPro" id="IPR006102">
    <property type="entry name" value="Ig-like_GH2"/>
</dbReference>
<dbReference type="GO" id="GO:0030246">
    <property type="term" value="F:carbohydrate binding"/>
    <property type="evidence" value="ECO:0007669"/>
    <property type="project" value="InterPro"/>
</dbReference>
<dbReference type="SUPFAM" id="SSF51445">
    <property type="entry name" value="(Trans)glycosidases"/>
    <property type="match status" value="1"/>
</dbReference>
<keyword evidence="7" id="KW-0106">Calcium</keyword>
<dbReference type="Gene3D" id="2.70.98.10">
    <property type="match status" value="1"/>
</dbReference>
<dbReference type="EC" id="3.2.1.23" evidence="5 10"/>
<dbReference type="PANTHER" id="PTHR46323">
    <property type="entry name" value="BETA-GALACTOSIDASE"/>
    <property type="match status" value="1"/>
</dbReference>
<dbReference type="InterPro" id="IPR032312">
    <property type="entry name" value="LacZ_4"/>
</dbReference>
<feature type="signal peptide" evidence="11">
    <location>
        <begin position="1"/>
        <end position="21"/>
    </location>
</feature>
<evidence type="ECO:0000256" key="9">
    <source>
        <dbReference type="ARBA" id="ARBA00032230"/>
    </source>
</evidence>
<accession>A0A9D9J2A7</accession>
<keyword evidence="11" id="KW-0732">Signal</keyword>
<keyword evidence="8 10" id="KW-0326">Glycosidase</keyword>
<dbReference type="InterPro" id="IPR008979">
    <property type="entry name" value="Galactose-bd-like_sf"/>
</dbReference>
<dbReference type="Pfam" id="PF02837">
    <property type="entry name" value="Glyco_hydro_2_N"/>
    <property type="match status" value="1"/>
</dbReference>
<comment type="subunit">
    <text evidence="4">Monomer.</text>
</comment>
<comment type="catalytic activity">
    <reaction evidence="1 10">
        <text>Hydrolysis of terminal non-reducing beta-D-galactose residues in beta-D-galactosides.</text>
        <dbReference type="EC" id="3.2.1.23"/>
    </reaction>
</comment>
<dbReference type="Pfam" id="PF02929">
    <property type="entry name" value="Bgal_small_N"/>
    <property type="match status" value="1"/>
</dbReference>
<protein>
    <recommendedName>
        <fullName evidence="5 10">Beta-galactosidase</fullName>
        <ecNumber evidence="5 10">3.2.1.23</ecNumber>
    </recommendedName>
    <alternativeName>
        <fullName evidence="9 10">Lactase</fullName>
    </alternativeName>
</protein>
<dbReference type="InterPro" id="IPR013783">
    <property type="entry name" value="Ig-like_fold"/>
</dbReference>
<evidence type="ECO:0000256" key="5">
    <source>
        <dbReference type="ARBA" id="ARBA00012756"/>
    </source>
</evidence>
<dbReference type="Proteomes" id="UP000823750">
    <property type="component" value="Unassembled WGS sequence"/>
</dbReference>
<dbReference type="SUPFAM" id="SSF49785">
    <property type="entry name" value="Galactose-binding domain-like"/>
    <property type="match status" value="1"/>
</dbReference>
<evidence type="ECO:0000256" key="1">
    <source>
        <dbReference type="ARBA" id="ARBA00001412"/>
    </source>
</evidence>
<dbReference type="GO" id="GO:0009341">
    <property type="term" value="C:beta-galactosidase complex"/>
    <property type="evidence" value="ECO:0007669"/>
    <property type="project" value="InterPro"/>
</dbReference>
<dbReference type="PRINTS" id="PR00132">
    <property type="entry name" value="GLHYDRLASE2"/>
</dbReference>
<evidence type="ECO:0000259" key="12">
    <source>
        <dbReference type="SMART" id="SM01038"/>
    </source>
</evidence>
<dbReference type="InterPro" id="IPR036156">
    <property type="entry name" value="Beta-gal/glucu_dom_sf"/>
</dbReference>
<dbReference type="InterPro" id="IPR006101">
    <property type="entry name" value="Glyco_hydro_2"/>
</dbReference>
<dbReference type="InterPro" id="IPR006103">
    <property type="entry name" value="Glyco_hydro_2_cat"/>
</dbReference>
<comment type="caution">
    <text evidence="13">The sequence shown here is derived from an EMBL/GenBank/DDBJ whole genome shotgun (WGS) entry which is preliminary data.</text>
</comment>
<sequence length="1070" mass="121093">MTFSKCFFACALSAFPLAVSAQQPLWEDLRITTVNGDAQRTELIFYPTEEAARNQAFEDSPYYRSLNGQWKFRYFDSQAQIPDDISSTSALEAAAWDDIKVPGNWELQGFGTAIYVNQKFEFATKNPVPPALPEDTPAGVYFRTFEVPASWAGREVFLNIGGAKSGVYVYVNGEEAGFANDSKNLVRYNITPYLHSGENSLVIKALRWSTGSYLECMDFWRISGIERDVYLSTETGAAGFDFEVVSTLDDSLTDGVFSLRVKTASETPVDFSYRLEDKSGAEVSSGEGAVSEYREFTDTIPQVCKWSAEHPDLYRLIMCVDGEYTRFNVGFRKFSIEDWTEGNNVPGRQWKVLLVNGEPVKFKGVNMHEHNPYTGHYITREELLRDLSLMRQSNINAIRTCHYPLPRFFYELCDSLGFYVYSEANVESHGMGYSLEKTLGNTPEWYSAHRDRVMNMYMRTRNYPCVTILSLGNEGGNGYNFYRCYEDVKSLEQNGMNRPVCYERAILEWNTDMFVPQYPGAEWFHRMGDEGCTKPVCPSEYAHSMGNSTGSLDLQWKYIYQYPNLQGGFIWDWVDQGMAAEDSNGTLYWKYGGDYGTDMPSDGNFCCNGLVGPDRLPHPALEEVKHVYQDISITPENLEDGIFSVFNRFYFTGLTGHEVRYAIQADGKTVRKGSIRLSAGPQQRETISVPYPRMSSDKDWYINFDVVDIDGRPLLAAGSTVASEQYLLKKAVRAVYAYDDSRQQCRINEDEGSITIVSPLVEFVFDKNTGAVSSYKTGGQEMFKDCFGLRPSFWRAPNDNDYGNGMPLRAQMWKTASREYNASAKAWIEDGKAVLDVAYAIDGGYAYNVVYTVHPDGIVNVAASFKGVSTGAAPLDIPRIGLRMRLPASADAFRYFGRGPWENYIDRNSSARAGLYSSSAEAEYVPYVRPQECGHHTGCRWIEIGGLTFVADSLMEFNALRNSIEDFDSEEAVRHDYQWYNFDPDAVKDPAQARNVLRRQHHINDIVPRDYVELCIDLCQSGVGGYDSWGARPEESRTLWSDRDYSFGFTIVPRTVMPASKASVYRYKTN</sequence>
<comment type="similarity">
    <text evidence="3 10">Belongs to the glycosyl hydrolase 2 family.</text>
</comment>
<dbReference type="GO" id="GO:0004565">
    <property type="term" value="F:beta-galactosidase activity"/>
    <property type="evidence" value="ECO:0007669"/>
    <property type="project" value="UniProtKB-EC"/>
</dbReference>
<evidence type="ECO:0000256" key="6">
    <source>
        <dbReference type="ARBA" id="ARBA00022801"/>
    </source>
</evidence>
<dbReference type="Gene3D" id="2.60.120.260">
    <property type="entry name" value="Galactose-binding domain-like"/>
    <property type="match status" value="1"/>
</dbReference>
<evidence type="ECO:0000256" key="7">
    <source>
        <dbReference type="ARBA" id="ARBA00022837"/>
    </source>
</evidence>
<dbReference type="InterPro" id="IPR014718">
    <property type="entry name" value="GH-type_carb-bd"/>
</dbReference>
<dbReference type="SUPFAM" id="SSF74650">
    <property type="entry name" value="Galactose mutarotase-like"/>
    <property type="match status" value="1"/>
</dbReference>
<dbReference type="InterPro" id="IPR050347">
    <property type="entry name" value="Bact_Beta-galactosidase"/>
</dbReference>
<dbReference type="Pfam" id="PF00703">
    <property type="entry name" value="Glyco_hydro_2"/>
    <property type="match status" value="1"/>
</dbReference>
<feature type="domain" description="Beta galactosidase small chain/" evidence="12">
    <location>
        <begin position="755"/>
        <end position="1052"/>
    </location>
</feature>
<evidence type="ECO:0000256" key="3">
    <source>
        <dbReference type="ARBA" id="ARBA00007401"/>
    </source>
</evidence>
<proteinExistence type="inferred from homology"/>
<dbReference type="AlphaFoldDB" id="A0A9D9J2A7"/>
<dbReference type="InterPro" id="IPR011013">
    <property type="entry name" value="Gal_mutarotase_sf_dom"/>
</dbReference>
<dbReference type="PROSITE" id="PS00719">
    <property type="entry name" value="GLYCOSYL_HYDROL_F2_1"/>
    <property type="match status" value="1"/>
</dbReference>
<evidence type="ECO:0000256" key="10">
    <source>
        <dbReference type="RuleBase" id="RU361154"/>
    </source>
</evidence>
<feature type="chain" id="PRO_5039302831" description="Beta-galactosidase" evidence="11">
    <location>
        <begin position="22"/>
        <end position="1070"/>
    </location>
</feature>
<reference evidence="13" key="2">
    <citation type="journal article" date="2021" name="PeerJ">
        <title>Extensive microbial diversity within the chicken gut microbiome revealed by metagenomics and culture.</title>
        <authorList>
            <person name="Gilroy R."/>
            <person name="Ravi A."/>
            <person name="Getino M."/>
            <person name="Pursley I."/>
            <person name="Horton D.L."/>
            <person name="Alikhan N.F."/>
            <person name="Baker D."/>
            <person name="Gharbi K."/>
            <person name="Hall N."/>
            <person name="Watson M."/>
            <person name="Adriaenssens E.M."/>
            <person name="Foster-Nyarko E."/>
            <person name="Jarju S."/>
            <person name="Secka A."/>
            <person name="Antonio M."/>
            <person name="Oren A."/>
            <person name="Chaudhuri R.R."/>
            <person name="La Ragione R."/>
            <person name="Hildebrand F."/>
            <person name="Pallen M.J."/>
        </authorList>
    </citation>
    <scope>NUCLEOTIDE SEQUENCE</scope>
    <source>
        <strain evidence="13">B2-16538</strain>
    </source>
</reference>
<dbReference type="Pfam" id="PF02836">
    <property type="entry name" value="Glyco_hydro_2_C"/>
    <property type="match status" value="1"/>
</dbReference>
<dbReference type="InterPro" id="IPR006104">
    <property type="entry name" value="Glyco_hydro_2_N"/>
</dbReference>